<dbReference type="InterPro" id="IPR007448">
    <property type="entry name" value="Sigma70_reg_Rsd_AlgQ"/>
</dbReference>
<gene>
    <name evidence="4" type="primary">rsd</name>
    <name evidence="4" type="ORF">L2725_12980</name>
</gene>
<keyword evidence="1 3" id="KW-0805">Transcription regulation</keyword>
<dbReference type="NCBIfam" id="NF008723">
    <property type="entry name" value="PRK11718.1"/>
    <property type="match status" value="1"/>
</dbReference>
<evidence type="ECO:0000313" key="5">
    <source>
        <dbReference type="Proteomes" id="UP001202831"/>
    </source>
</evidence>
<dbReference type="EMBL" id="JAKIKT010000004">
    <property type="protein sequence ID" value="MCL2914683.1"/>
    <property type="molecule type" value="Genomic_DNA"/>
</dbReference>
<dbReference type="Proteomes" id="UP001202831">
    <property type="component" value="Unassembled WGS sequence"/>
</dbReference>
<dbReference type="Pfam" id="PF04353">
    <property type="entry name" value="Rsd_AlgQ"/>
    <property type="match status" value="1"/>
</dbReference>
<accession>A0ABT0N887</accession>
<keyword evidence="5" id="KW-1185">Reference proteome</keyword>
<name>A0ABT0N887_9GAMM</name>
<evidence type="ECO:0000256" key="1">
    <source>
        <dbReference type="ARBA" id="ARBA00023015"/>
    </source>
</evidence>
<comment type="caution">
    <text evidence="4">The sequence shown here is derived from an EMBL/GenBank/DDBJ whole genome shotgun (WGS) entry which is preliminary data.</text>
</comment>
<dbReference type="PIRSF" id="PIRSF016548">
    <property type="entry name" value="Rsd_AlgQ"/>
    <property type="match status" value="1"/>
</dbReference>
<reference evidence="4 5" key="1">
    <citation type="submission" date="2022-01" db="EMBL/GenBank/DDBJ databases">
        <title>Whole genome-based taxonomy of the Shewanellaceae.</title>
        <authorList>
            <person name="Martin-Rodriguez A.J."/>
        </authorList>
    </citation>
    <scope>NUCLEOTIDE SEQUENCE [LARGE SCALE GENOMIC DNA]</scope>
    <source>
        <strain evidence="4 5">DSM 21332</strain>
    </source>
</reference>
<dbReference type="Gene3D" id="1.20.120.1370">
    <property type="entry name" value="Regulator of RNA polymerase sigma(70) subunit, domain 4"/>
    <property type="match status" value="1"/>
</dbReference>
<organism evidence="4 5">
    <name type="scientific">Shewanella corallii</name>
    <dbReference type="NCBI Taxonomy" id="560080"/>
    <lineage>
        <taxon>Bacteria</taxon>
        <taxon>Pseudomonadati</taxon>
        <taxon>Pseudomonadota</taxon>
        <taxon>Gammaproteobacteria</taxon>
        <taxon>Alteromonadales</taxon>
        <taxon>Shewanellaceae</taxon>
        <taxon>Shewanella</taxon>
    </lineage>
</organism>
<evidence type="ECO:0000256" key="2">
    <source>
        <dbReference type="ARBA" id="ARBA00023163"/>
    </source>
</evidence>
<sequence length="162" mass="18456">MLTTLEQTQQKWGGSNKLIDQWLNNRRVLLVQYCKIAGLAPYESPGRTLPELEEVKTFCDLLVDYVSEGHFEIYDQVVSTCENISDECKARAHLVIPRISKTTDAALDFNDKYSEAKDEELLYDLDKDLGALMEAMESRFEQEDTLLEIVYTNVAEPAAVVQ</sequence>
<protein>
    <submittedName>
        <fullName evidence="4">Sigma D regulator</fullName>
    </submittedName>
</protein>
<dbReference type="RefSeq" id="WP_115138959.1">
    <property type="nucleotide sequence ID" value="NZ_JAKIKT010000004.1"/>
</dbReference>
<evidence type="ECO:0000256" key="3">
    <source>
        <dbReference type="RuleBase" id="RU004409"/>
    </source>
</evidence>
<comment type="similarity">
    <text evidence="3">Belongs to the Rsd/AlgQ family.</text>
</comment>
<proteinExistence type="inferred from homology"/>
<evidence type="ECO:0000313" key="4">
    <source>
        <dbReference type="EMBL" id="MCL2914683.1"/>
    </source>
</evidence>
<dbReference type="InterPro" id="IPR038309">
    <property type="entry name" value="Rsd/AlgQ_sf"/>
</dbReference>
<keyword evidence="2 3" id="KW-0804">Transcription</keyword>